<evidence type="ECO:0000256" key="1">
    <source>
        <dbReference type="SAM" id="MobiDB-lite"/>
    </source>
</evidence>
<dbReference type="CDD" id="cd18432">
    <property type="entry name" value="BRCT_PAXIP1_rpt6_like"/>
    <property type="match status" value="1"/>
</dbReference>
<dbReference type="SUPFAM" id="SSF52113">
    <property type="entry name" value="BRCT domain"/>
    <property type="match status" value="1"/>
</dbReference>
<dbReference type="SMART" id="SM00292">
    <property type="entry name" value="BRCT"/>
    <property type="match status" value="1"/>
</dbReference>
<feature type="compositionally biased region" description="Basic and acidic residues" evidence="1">
    <location>
        <begin position="1170"/>
        <end position="1184"/>
    </location>
</feature>
<feature type="region of interest" description="Disordered" evidence="1">
    <location>
        <begin position="1076"/>
        <end position="1099"/>
    </location>
</feature>
<dbReference type="Pfam" id="PF11926">
    <property type="entry name" value="DUF3444"/>
    <property type="match status" value="3"/>
</dbReference>
<dbReference type="Gene3D" id="3.40.50.10190">
    <property type="entry name" value="BRCT domain"/>
    <property type="match status" value="2"/>
</dbReference>
<dbReference type="EMBL" id="JAUIZM010000022">
    <property type="protein sequence ID" value="KAK1351845.1"/>
    <property type="molecule type" value="Genomic_DNA"/>
</dbReference>
<feature type="domain" description="BRCT" evidence="3">
    <location>
        <begin position="1842"/>
        <end position="1906"/>
    </location>
</feature>
<feature type="compositionally biased region" description="Basic and acidic residues" evidence="1">
    <location>
        <begin position="406"/>
        <end position="417"/>
    </location>
</feature>
<accession>A0AAD8MP17</accession>
<dbReference type="Pfam" id="PF16770">
    <property type="entry name" value="RTT107_BRCT_5"/>
    <property type="match status" value="1"/>
</dbReference>
<reference evidence="5" key="2">
    <citation type="submission" date="2023-05" db="EMBL/GenBank/DDBJ databases">
        <authorList>
            <person name="Schelkunov M.I."/>
        </authorList>
    </citation>
    <scope>NUCLEOTIDE SEQUENCE</scope>
    <source>
        <strain evidence="5">Hsosn_3</strain>
        <tissue evidence="5">Leaf</tissue>
    </source>
</reference>
<evidence type="ECO:0008006" key="7">
    <source>
        <dbReference type="Google" id="ProtNLM"/>
    </source>
</evidence>
<dbReference type="PANTHER" id="PTHR45089">
    <property type="entry name" value="DNAJ HEAT SHOCK AMINO-TERMINAL DOMAIN PROTEIN-RELATED"/>
    <property type="match status" value="1"/>
</dbReference>
<dbReference type="EMBL" id="JAUIZM010000006">
    <property type="protein sequence ID" value="KAK1380191.1"/>
    <property type="molecule type" value="Genomic_DNA"/>
</dbReference>
<evidence type="ECO:0000259" key="2">
    <source>
        <dbReference type="PROSITE" id="PS50076"/>
    </source>
</evidence>
<feature type="region of interest" description="Disordered" evidence="1">
    <location>
        <begin position="237"/>
        <end position="332"/>
    </location>
</feature>
<name>A0AAD8MP17_9APIA</name>
<dbReference type="Proteomes" id="UP001237642">
    <property type="component" value="Unassembled WGS sequence"/>
</dbReference>
<dbReference type="InterPro" id="IPR036869">
    <property type="entry name" value="J_dom_sf"/>
</dbReference>
<evidence type="ECO:0000259" key="3">
    <source>
        <dbReference type="PROSITE" id="PS50172"/>
    </source>
</evidence>
<dbReference type="Gene3D" id="1.10.287.110">
    <property type="entry name" value="DnaJ domain"/>
    <property type="match status" value="1"/>
</dbReference>
<feature type="compositionally biased region" description="Polar residues" evidence="1">
    <location>
        <begin position="241"/>
        <end position="272"/>
    </location>
</feature>
<reference evidence="5" key="1">
    <citation type="submission" date="2023-02" db="EMBL/GenBank/DDBJ databases">
        <title>Genome of toxic invasive species Heracleum sosnowskyi carries increased number of genes despite the absence of recent whole-genome duplications.</title>
        <authorList>
            <person name="Schelkunov M."/>
            <person name="Shtratnikova V."/>
            <person name="Makarenko M."/>
            <person name="Klepikova A."/>
            <person name="Omelchenko D."/>
            <person name="Novikova G."/>
            <person name="Obukhova E."/>
            <person name="Bogdanov V."/>
            <person name="Penin A."/>
            <person name="Logacheva M."/>
        </authorList>
    </citation>
    <scope>NUCLEOTIDE SEQUENCE</scope>
    <source>
        <strain evidence="5">Hsosn_3</strain>
        <tissue evidence="5">Leaf</tissue>
    </source>
</reference>
<feature type="region of interest" description="Disordered" evidence="1">
    <location>
        <begin position="1152"/>
        <end position="1195"/>
    </location>
</feature>
<feature type="compositionally biased region" description="Polar residues" evidence="1">
    <location>
        <begin position="282"/>
        <end position="296"/>
    </location>
</feature>
<evidence type="ECO:0000313" key="4">
    <source>
        <dbReference type="EMBL" id="KAK1351845.1"/>
    </source>
</evidence>
<dbReference type="InterPro" id="IPR036420">
    <property type="entry name" value="BRCT_dom_sf"/>
</dbReference>
<dbReference type="InterPro" id="IPR001623">
    <property type="entry name" value="DnaJ_domain"/>
</dbReference>
<feature type="compositionally biased region" description="Polar residues" evidence="1">
    <location>
        <begin position="1498"/>
        <end position="1509"/>
    </location>
</feature>
<feature type="region of interest" description="Disordered" evidence="1">
    <location>
        <begin position="978"/>
        <end position="997"/>
    </location>
</feature>
<dbReference type="SUPFAM" id="SSF46565">
    <property type="entry name" value="Chaperone J-domain"/>
    <property type="match status" value="1"/>
</dbReference>
<feature type="region of interest" description="Disordered" evidence="1">
    <location>
        <begin position="1498"/>
        <end position="1530"/>
    </location>
</feature>
<feature type="region of interest" description="Disordered" evidence="1">
    <location>
        <begin position="372"/>
        <end position="460"/>
    </location>
</feature>
<proteinExistence type="predicted"/>
<feature type="region of interest" description="Disordered" evidence="1">
    <location>
        <begin position="1597"/>
        <end position="1649"/>
    </location>
</feature>
<evidence type="ECO:0000313" key="6">
    <source>
        <dbReference type="Proteomes" id="UP001237642"/>
    </source>
</evidence>
<feature type="region of interest" description="Disordered" evidence="1">
    <location>
        <begin position="736"/>
        <end position="757"/>
    </location>
</feature>
<feature type="compositionally biased region" description="Polar residues" evidence="1">
    <location>
        <begin position="1152"/>
        <end position="1166"/>
    </location>
</feature>
<dbReference type="Pfam" id="PF00226">
    <property type="entry name" value="DnaJ"/>
    <property type="match status" value="1"/>
</dbReference>
<sequence>MECNKEEAFRAKGLAEKKMEQKDFLGARKIAIKAQNLYPELENISQLIMVCDVHCCAEKKVLGTEMDWYGILKVEPTADELLIKKQFRKFALSLHPDKNKFSGAADAFKLIGEAHRVLLDREKRRIHDMKCKSASANGPDTKCNSASVNGCPKRASRPFNVRKTPASFYSSVELNKQYQQAPQTSQTESCNIKPTFWTACPFCSTRFQYYRDVLNRTLACQTCGKPFTGYEISAQAVAPQNKRSQPASPKQTRGRQRASSNVGTHSKVNKSTAKVEVGDNSGIRNTWSSEVAQGSKPNKKVSDVSMNCNQKRKAEKPHPVGNIIGKKKKKISDSSEEVFIDIDGLYSGQFPRRSSRSRKNVSYTVEINDDIENKCTDASEPTKDAVDDFSPKQEPPGMNRSTGLDAHIDETEEEAKTEVNPFPKEGLRNRGNETENGRENEKSSKDAESEQDIYECPGPDFSDFNKNREEKCFAAGQIWAVYDTQDAMPRFYAQIRKVILSKFKLWITWLEPDPDDKDEIKWAQEDLPVSCGNFRHGSSENTKDHSMFSHVVSWEKNSRRDTCTIYPRKGESWALFKNWDINWSSDPDNNRKYDYEFVEVLSDYANGTAISVAYLSKVKGYVCLFCRAKQAGVGIFKIEPKELFRFSHRIPSFQINGKEREGIPKGSFELDPACLPTNLEEIDIFASEEIKSNKMHPVGSCSTFATETMEPIPKFHVDAEQRDNYADKEDQILQFDSNGNTFNNPVEKSGITPASPEEAYEISDPESYSFDTNKSKEKFEMGQVWALYSDEDGIPKKYAKIKKIDLLSEQKLHIVWLGVSSTQNDMIQWKDRKMPVTLGRFVPKKMKLSEYISTVSFSHQVSVRVESKDNKEEYIIMPRKGEVWALYKSWNAEVVDGFMCIFRAQVKGQCPVTIKIPANELLRFSHQIPAHRLTERFGLKGCLELDPAGLPARWFYFSVLSVLAPRFVRMGSIEDNDKDDNETEFMDTQSSLDGSGSFDNTVPFEDAETQVVCLAGETQVLDFDCETQAVENMDCAEDMCTQLCDDFETEVVVDTDDEGTKKTEVLIDTEELSDVDSVKKTGSHPVEPENILQSPMHKQSGGECKDILITEECNTGSVLRGFTSLRVASVRSAGLAARHMALRRTKSVSCSNVTDNQHEAGNSGTSVARDLYDFDGRNNPEGHHHQTKGLSSENKCRAGNSAVRKLFKEDIFQEKGLDEYMNKTDKEAVSPPVYTIENDLAGLSYIDSQEPGEASQTIALDFVDKFLKVNVAEFDQESDIIKSTGGKSKVLSGAKGTQSFAKRANRNYSGSGWIYDWDDNQEDEGGGEFFRKKKEIFFDDGCKGRKSFTQPRNSKHHNVKKKWAVKGDTGKVVQRDTNSNVPELVYSDSKLLLHKYKKNDKLMKVAGQSVGKNLIEELDETASGKDNLEMLGIGVDTQLAAEAMETLCCGVGMTDCNSDVANQGAGIHLSSSAKGKLQTESESDKAFLQKKASRTLKSRASTLQSVQTRRSSRRLNKGSSTLSEQDSMKTKNHCDTNGDFCNLHCDLVEKNQKETELENCGISETERCHAAAETCQKTVKKGFVEEYLSTVSPIASRTRQKISNQTQRDTNTSNDLRERIDSLTGPISSKRKRRRTASNTDAREKSNEFKFIQPAKLKETRATHIEQSDLEISGTGTIQKGKTRQKLPEEEINGKSNANLQISQVNSGTKRTTRSSVVRNPALPSVDRQSGKCLVKDTSVVHNPIDQNGNSTSKDSSVFLTPIRCTPPVNEASPICMGDENHTRSRRNNLLSSPLEKKFSRTTAGGPESAYASKYLGKRTDITQLQVLFSQHLDGDIIKQQKKVLARLGGSVASSISDATHFVADRFVRTRNMLEAIATGKPVVTHFWLESCGHARCLVDERNHILRDAKKEKEIGFSLPVSLALSCQHPLLQGRKVFITRNTKPSKDILAGLVQAVHGVAVERIGRSALKDERIPSDLIVLSCEEDYADCLPFLEKGASVYSSELLLNGIVVQNLEYERYRLFADNVRKTRSTIWLRKDGELIPVAKCK</sequence>
<gene>
    <name evidence="5" type="ORF">POM88_026935</name>
    <name evidence="4" type="ORF">POM88_053850</name>
</gene>
<feature type="compositionally biased region" description="Polar residues" evidence="1">
    <location>
        <begin position="1694"/>
        <end position="1718"/>
    </location>
</feature>
<feature type="compositionally biased region" description="Basic and acidic residues" evidence="1">
    <location>
        <begin position="425"/>
        <end position="448"/>
    </location>
</feature>
<dbReference type="PANTHER" id="PTHR45089:SF24">
    <property type="entry name" value="DNAJ HEAT SHOCK N-TERMINAL DOMAIN-CONTAINING PROTEIN"/>
    <property type="match status" value="1"/>
</dbReference>
<dbReference type="InterPro" id="IPR001357">
    <property type="entry name" value="BRCT_dom"/>
</dbReference>
<feature type="compositionally biased region" description="Polar residues" evidence="1">
    <location>
        <begin position="986"/>
        <end position="997"/>
    </location>
</feature>
<comment type="caution">
    <text evidence="5">The sequence shown here is derived from an EMBL/GenBank/DDBJ whole genome shotgun (WGS) entry which is preliminary data.</text>
</comment>
<protein>
    <recommendedName>
        <fullName evidence="7">J domain-containing protein</fullName>
    </recommendedName>
</protein>
<dbReference type="SMART" id="SM00271">
    <property type="entry name" value="DnaJ"/>
    <property type="match status" value="1"/>
</dbReference>
<feature type="compositionally biased region" description="Basic and acidic residues" evidence="1">
    <location>
        <begin position="372"/>
        <end position="391"/>
    </location>
</feature>
<dbReference type="CDD" id="cd17744">
    <property type="entry name" value="BRCT_MDC1_rpt1"/>
    <property type="match status" value="1"/>
</dbReference>
<evidence type="ECO:0000313" key="5">
    <source>
        <dbReference type="EMBL" id="KAK1380191.1"/>
    </source>
</evidence>
<dbReference type="PROSITE" id="PS50172">
    <property type="entry name" value="BRCT"/>
    <property type="match status" value="1"/>
</dbReference>
<feature type="region of interest" description="Disordered" evidence="1">
    <location>
        <begin position="1674"/>
        <end position="1731"/>
    </location>
</feature>
<feature type="compositionally biased region" description="Polar residues" evidence="1">
    <location>
        <begin position="1597"/>
        <end position="1614"/>
    </location>
</feature>
<dbReference type="CDD" id="cd06257">
    <property type="entry name" value="DnaJ"/>
    <property type="match status" value="1"/>
</dbReference>
<dbReference type="Pfam" id="PF16589">
    <property type="entry name" value="BRCT_2"/>
    <property type="match status" value="1"/>
</dbReference>
<keyword evidence="6" id="KW-1185">Reference proteome</keyword>
<dbReference type="InterPro" id="IPR024593">
    <property type="entry name" value="DUF3444"/>
</dbReference>
<organism evidence="5 6">
    <name type="scientific">Heracleum sosnowskyi</name>
    <dbReference type="NCBI Taxonomy" id="360622"/>
    <lineage>
        <taxon>Eukaryota</taxon>
        <taxon>Viridiplantae</taxon>
        <taxon>Streptophyta</taxon>
        <taxon>Embryophyta</taxon>
        <taxon>Tracheophyta</taxon>
        <taxon>Spermatophyta</taxon>
        <taxon>Magnoliopsida</taxon>
        <taxon>eudicotyledons</taxon>
        <taxon>Gunneridae</taxon>
        <taxon>Pentapetalae</taxon>
        <taxon>asterids</taxon>
        <taxon>campanulids</taxon>
        <taxon>Apiales</taxon>
        <taxon>Apiaceae</taxon>
        <taxon>Apioideae</taxon>
        <taxon>apioid superclade</taxon>
        <taxon>Tordylieae</taxon>
        <taxon>Tordyliinae</taxon>
        <taxon>Heracleum</taxon>
    </lineage>
</organism>
<feature type="domain" description="J" evidence="2">
    <location>
        <begin position="67"/>
        <end position="131"/>
    </location>
</feature>
<dbReference type="PROSITE" id="PS50076">
    <property type="entry name" value="DNAJ_2"/>
    <property type="match status" value="1"/>
</dbReference>
<feature type="compositionally biased region" description="Polar residues" evidence="1">
    <location>
        <begin position="736"/>
        <end position="746"/>
    </location>
</feature>
<dbReference type="PRINTS" id="PR00625">
    <property type="entry name" value="JDOMAIN"/>
</dbReference>